<organism evidence="1 2">
    <name type="scientific">Salinicoccus jeotgali</name>
    <dbReference type="NCBI Taxonomy" id="381634"/>
    <lineage>
        <taxon>Bacteria</taxon>
        <taxon>Bacillati</taxon>
        <taxon>Bacillota</taxon>
        <taxon>Bacilli</taxon>
        <taxon>Bacillales</taxon>
        <taxon>Staphylococcaceae</taxon>
        <taxon>Salinicoccus</taxon>
    </lineage>
</organism>
<keyword evidence="2" id="KW-1185">Reference proteome</keyword>
<gene>
    <name evidence="1" type="ORF">GCM10022378_16610</name>
</gene>
<evidence type="ECO:0000313" key="1">
    <source>
        <dbReference type="EMBL" id="GAA3728624.1"/>
    </source>
</evidence>
<comment type="caution">
    <text evidence="1">The sequence shown here is derived from an EMBL/GenBank/DDBJ whole genome shotgun (WGS) entry which is preliminary data.</text>
</comment>
<protein>
    <submittedName>
        <fullName evidence="1">Uncharacterized protein</fullName>
    </submittedName>
</protein>
<accession>A0ABP7EZT1</accession>
<sequence length="47" mass="5434">MLSVSPGFTVYDPLDEVVVLVDELDEEFELELEELLELLSTVSFWLM</sequence>
<dbReference type="Proteomes" id="UP001500920">
    <property type="component" value="Unassembled WGS sequence"/>
</dbReference>
<dbReference type="EMBL" id="BAABCK010000058">
    <property type="protein sequence ID" value="GAA3728624.1"/>
    <property type="molecule type" value="Genomic_DNA"/>
</dbReference>
<name>A0ABP7EZT1_9STAP</name>
<evidence type="ECO:0000313" key="2">
    <source>
        <dbReference type="Proteomes" id="UP001500920"/>
    </source>
</evidence>
<reference evidence="2" key="1">
    <citation type="journal article" date="2019" name="Int. J. Syst. Evol. Microbiol.">
        <title>The Global Catalogue of Microorganisms (GCM) 10K type strain sequencing project: providing services to taxonomists for standard genome sequencing and annotation.</title>
        <authorList>
            <consortium name="The Broad Institute Genomics Platform"/>
            <consortium name="The Broad Institute Genome Sequencing Center for Infectious Disease"/>
            <person name="Wu L."/>
            <person name="Ma J."/>
        </authorList>
    </citation>
    <scope>NUCLEOTIDE SEQUENCE [LARGE SCALE GENOMIC DNA]</scope>
    <source>
        <strain evidence="2">JCM 16981</strain>
    </source>
</reference>
<proteinExistence type="predicted"/>